<feature type="DNA-binding region" description="H-T-H motif" evidence="5">
    <location>
        <begin position="30"/>
        <end position="49"/>
    </location>
</feature>
<gene>
    <name evidence="7" type="ORF">SAMN02745673_04458</name>
</gene>
<dbReference type="RefSeq" id="WP_078763691.1">
    <property type="nucleotide sequence ID" value="NZ_FUWS01000014.1"/>
</dbReference>
<proteinExistence type="predicted"/>
<accession>A0A1T4T4Y2</accession>
<evidence type="ECO:0000256" key="3">
    <source>
        <dbReference type="ARBA" id="ARBA00023125"/>
    </source>
</evidence>
<dbReference type="PROSITE" id="PS50977">
    <property type="entry name" value="HTH_TETR_2"/>
    <property type="match status" value="1"/>
</dbReference>
<dbReference type="STRING" id="1122192.SAMN02745673_04458"/>
<evidence type="ECO:0000259" key="6">
    <source>
        <dbReference type="PROSITE" id="PS50977"/>
    </source>
</evidence>
<keyword evidence="8" id="KW-1185">Reference proteome</keyword>
<feature type="domain" description="HTH tetR-type" evidence="6">
    <location>
        <begin position="7"/>
        <end position="67"/>
    </location>
</feature>
<reference evidence="7 8" key="1">
    <citation type="submission" date="2017-02" db="EMBL/GenBank/DDBJ databases">
        <authorList>
            <person name="Peterson S.W."/>
        </authorList>
    </citation>
    <scope>NUCLEOTIDE SEQUENCE [LARGE SCALE GENOMIC DNA]</scope>
    <source>
        <strain evidence="7 8">DSM 45154</strain>
    </source>
</reference>
<dbReference type="SUPFAM" id="SSF46689">
    <property type="entry name" value="Homeodomain-like"/>
    <property type="match status" value="1"/>
</dbReference>
<dbReference type="AlphaFoldDB" id="A0A1T4T4Y2"/>
<evidence type="ECO:0000256" key="1">
    <source>
        <dbReference type="ARBA" id="ARBA00022491"/>
    </source>
</evidence>
<dbReference type="Gene3D" id="1.10.357.10">
    <property type="entry name" value="Tetracycline Repressor, domain 2"/>
    <property type="match status" value="1"/>
</dbReference>
<evidence type="ECO:0000256" key="4">
    <source>
        <dbReference type="ARBA" id="ARBA00023163"/>
    </source>
</evidence>
<protein>
    <submittedName>
        <fullName evidence="7">Transcriptional regulator, TetR family</fullName>
    </submittedName>
</protein>
<evidence type="ECO:0000256" key="5">
    <source>
        <dbReference type="PROSITE-ProRule" id="PRU00335"/>
    </source>
</evidence>
<keyword evidence="3 5" id="KW-0238">DNA-binding</keyword>
<keyword evidence="2" id="KW-0805">Transcription regulation</keyword>
<dbReference type="EMBL" id="FUWS01000014">
    <property type="protein sequence ID" value="SKA35311.1"/>
    <property type="molecule type" value="Genomic_DNA"/>
</dbReference>
<sequence length="185" mass="20628">MVRPRTSDTKDRIRAVALELFAEQGVQRTSLRQIAERLGLTKPALYYHFSSREELVRSLIQPLVDDVESFLARVEAEEDVDPRTLLAGYYDLYLRHRRITALVAREPDVLGYLDFAARVADWRLRLIALLAGPDPSLEDRARAVVAIGGLADCTLVFIGMPPEELRSAALNAACAALGPLLEKRS</sequence>
<dbReference type="Pfam" id="PF00440">
    <property type="entry name" value="TetR_N"/>
    <property type="match status" value="1"/>
</dbReference>
<evidence type="ECO:0000313" key="7">
    <source>
        <dbReference type="EMBL" id="SKA35311.1"/>
    </source>
</evidence>
<keyword evidence="4" id="KW-0804">Transcription</keyword>
<evidence type="ECO:0000313" key="8">
    <source>
        <dbReference type="Proteomes" id="UP000190637"/>
    </source>
</evidence>
<dbReference type="PRINTS" id="PR00455">
    <property type="entry name" value="HTHTETR"/>
</dbReference>
<dbReference type="PANTHER" id="PTHR30055:SF175">
    <property type="entry name" value="HTH-TYPE TRANSCRIPTIONAL REPRESSOR KSTR2"/>
    <property type="match status" value="1"/>
</dbReference>
<dbReference type="GO" id="GO:0000976">
    <property type="term" value="F:transcription cis-regulatory region binding"/>
    <property type="evidence" value="ECO:0007669"/>
    <property type="project" value="TreeGrafter"/>
</dbReference>
<organism evidence="7 8">
    <name type="scientific">Marinactinospora thermotolerans DSM 45154</name>
    <dbReference type="NCBI Taxonomy" id="1122192"/>
    <lineage>
        <taxon>Bacteria</taxon>
        <taxon>Bacillati</taxon>
        <taxon>Actinomycetota</taxon>
        <taxon>Actinomycetes</taxon>
        <taxon>Streptosporangiales</taxon>
        <taxon>Nocardiopsidaceae</taxon>
        <taxon>Marinactinospora</taxon>
    </lineage>
</organism>
<dbReference type="InterPro" id="IPR050109">
    <property type="entry name" value="HTH-type_TetR-like_transc_reg"/>
</dbReference>
<keyword evidence="1" id="KW-0678">Repressor</keyword>
<dbReference type="InterPro" id="IPR001647">
    <property type="entry name" value="HTH_TetR"/>
</dbReference>
<dbReference type="GO" id="GO:0003700">
    <property type="term" value="F:DNA-binding transcription factor activity"/>
    <property type="evidence" value="ECO:0007669"/>
    <property type="project" value="TreeGrafter"/>
</dbReference>
<evidence type="ECO:0000256" key="2">
    <source>
        <dbReference type="ARBA" id="ARBA00023015"/>
    </source>
</evidence>
<dbReference type="InterPro" id="IPR009057">
    <property type="entry name" value="Homeodomain-like_sf"/>
</dbReference>
<dbReference type="PANTHER" id="PTHR30055">
    <property type="entry name" value="HTH-TYPE TRANSCRIPTIONAL REGULATOR RUTR"/>
    <property type="match status" value="1"/>
</dbReference>
<dbReference type="Proteomes" id="UP000190637">
    <property type="component" value="Unassembled WGS sequence"/>
</dbReference>
<name>A0A1T4T4Y2_9ACTN</name>